<keyword evidence="3" id="KW-1185">Reference proteome</keyword>
<dbReference type="RefSeq" id="WP_353862181.1">
    <property type="nucleotide sequence ID" value="NZ_CP088295.1"/>
</dbReference>
<name>A0ABY5PAI7_9ACTN</name>
<dbReference type="InterPro" id="IPR011042">
    <property type="entry name" value="6-blade_b-propeller_TolB-like"/>
</dbReference>
<gene>
    <name evidence="2" type="ORF">LRS13_12885</name>
</gene>
<proteinExistence type="predicted"/>
<feature type="domain" description="Glucose/Sorbosone dehydrogenase" evidence="1">
    <location>
        <begin position="37"/>
        <end position="371"/>
    </location>
</feature>
<sequence length="383" mass="40705">MSLLGPVLAAIATAAGAPAPVAEPAAAVRLQSVGNFEQPLHVDAPPGDRSRVFVVEQGGTIRIIKGGQKLDRPFLDVSSRLTAGGEQGLLGLAFAPDYAESRRFYVHYSAAEDGGTRIVEYRASASDPDVADAGSARLVLQQSQPEANHNGGPLRFGPDGLLYIGLGDGGGGGDQHGRRGNGQSLSTKLGKILRIDPRQSGSRPYAVPADNPFVTRAGAAPEIYAYGLRNPWRMAFDPATGDLAIADVGQDEIEELNFARRGKARGANYGWRPFEGRQRYAPGESAPGHVPPVLQKRHSDGWCSITGGVFLRDKALGSGLQGRYVYGDFCVGQVRVVKLRAGRATNDRSLGVRRVENLSGFGTDGQGRVYVTSLSGPVYRITR</sequence>
<protein>
    <submittedName>
        <fullName evidence="2">PQQ-dependent sugar dehydrogenase</fullName>
    </submittedName>
</protein>
<organism evidence="2 3">
    <name type="scientific">Svornostia abyssi</name>
    <dbReference type="NCBI Taxonomy" id="2898438"/>
    <lineage>
        <taxon>Bacteria</taxon>
        <taxon>Bacillati</taxon>
        <taxon>Actinomycetota</taxon>
        <taxon>Thermoleophilia</taxon>
        <taxon>Solirubrobacterales</taxon>
        <taxon>Baekduiaceae</taxon>
        <taxon>Svornostia</taxon>
    </lineage>
</organism>
<evidence type="ECO:0000313" key="3">
    <source>
        <dbReference type="Proteomes" id="UP001058860"/>
    </source>
</evidence>
<dbReference type="InterPro" id="IPR011041">
    <property type="entry name" value="Quinoprot_gluc/sorb_DH_b-prop"/>
</dbReference>
<dbReference type="SUPFAM" id="SSF50952">
    <property type="entry name" value="Soluble quinoprotein glucose dehydrogenase"/>
    <property type="match status" value="1"/>
</dbReference>
<evidence type="ECO:0000313" key="2">
    <source>
        <dbReference type="EMBL" id="UUY01628.1"/>
    </source>
</evidence>
<dbReference type="PANTHER" id="PTHR19328:SF75">
    <property type="entry name" value="ALDOSE SUGAR DEHYDROGENASE YLII"/>
    <property type="match status" value="1"/>
</dbReference>
<accession>A0ABY5PAI7</accession>
<dbReference type="Proteomes" id="UP001058860">
    <property type="component" value="Chromosome"/>
</dbReference>
<dbReference type="EMBL" id="CP088295">
    <property type="protein sequence ID" value="UUY01628.1"/>
    <property type="molecule type" value="Genomic_DNA"/>
</dbReference>
<dbReference type="Gene3D" id="2.120.10.30">
    <property type="entry name" value="TolB, C-terminal domain"/>
    <property type="match status" value="1"/>
</dbReference>
<evidence type="ECO:0000259" key="1">
    <source>
        <dbReference type="Pfam" id="PF07995"/>
    </source>
</evidence>
<dbReference type="Pfam" id="PF07995">
    <property type="entry name" value="GSDH"/>
    <property type="match status" value="1"/>
</dbReference>
<dbReference type="InterPro" id="IPR012938">
    <property type="entry name" value="Glc/Sorbosone_DH"/>
</dbReference>
<dbReference type="PANTHER" id="PTHR19328">
    <property type="entry name" value="HEDGEHOG-INTERACTING PROTEIN"/>
    <property type="match status" value="1"/>
</dbReference>
<reference evidence="3" key="1">
    <citation type="submission" date="2021-11" db="EMBL/GenBank/DDBJ databases">
        <title>Cultivation dependent microbiological survey of springs from the worlds oldest radium mine currently devoted to the extraction of radon-saturated water.</title>
        <authorList>
            <person name="Kapinusova G."/>
            <person name="Smrhova T."/>
            <person name="Strejcek M."/>
            <person name="Suman J."/>
            <person name="Jani K."/>
            <person name="Pajer P."/>
            <person name="Uhlik O."/>
        </authorList>
    </citation>
    <scope>NUCLEOTIDE SEQUENCE [LARGE SCALE GENOMIC DNA]</scope>
    <source>
        <strain evidence="3">J379</strain>
    </source>
</reference>